<evidence type="ECO:0008006" key="3">
    <source>
        <dbReference type="Google" id="ProtNLM"/>
    </source>
</evidence>
<proteinExistence type="predicted"/>
<accession>A0A8S9UHP4</accession>
<sequence length="81" mass="9626">MQKEDQYVECENIVKDLFSDTTEAMISRREHRMKQKDITNCGPLVLLFFECAVRNLTLPTTLPKNLLRYIRLRFLMKSLFA</sequence>
<dbReference type="AlphaFoldDB" id="A0A8S9UHP4"/>
<evidence type="ECO:0000313" key="1">
    <source>
        <dbReference type="EMBL" id="KAF4140006.1"/>
    </source>
</evidence>
<reference evidence="1" key="1">
    <citation type="submission" date="2020-03" db="EMBL/GenBank/DDBJ databases">
        <title>Hybrid Assembly of Korean Phytophthora infestans isolates.</title>
        <authorList>
            <person name="Prokchorchik M."/>
            <person name="Lee Y."/>
            <person name="Seo J."/>
            <person name="Cho J.-H."/>
            <person name="Park Y.-E."/>
            <person name="Jang D.-C."/>
            <person name="Im J.-S."/>
            <person name="Choi J.-G."/>
            <person name="Park H.-J."/>
            <person name="Lee G.-B."/>
            <person name="Lee Y.-G."/>
            <person name="Hong S.-Y."/>
            <person name="Cho K."/>
            <person name="Sohn K.H."/>
        </authorList>
    </citation>
    <scope>NUCLEOTIDE SEQUENCE</scope>
    <source>
        <strain evidence="1">KR_2_A2</strain>
    </source>
</reference>
<gene>
    <name evidence="1" type="ORF">GN958_ATG10756</name>
</gene>
<protein>
    <recommendedName>
        <fullName evidence="3">Ubiquitin-like protease family profile domain-containing protein</fullName>
    </recommendedName>
</protein>
<comment type="caution">
    <text evidence="1">The sequence shown here is derived from an EMBL/GenBank/DDBJ whole genome shotgun (WGS) entry which is preliminary data.</text>
</comment>
<evidence type="ECO:0000313" key="2">
    <source>
        <dbReference type="Proteomes" id="UP000704712"/>
    </source>
</evidence>
<dbReference type="EMBL" id="JAACNO010001519">
    <property type="protein sequence ID" value="KAF4140006.1"/>
    <property type="molecule type" value="Genomic_DNA"/>
</dbReference>
<organism evidence="1 2">
    <name type="scientific">Phytophthora infestans</name>
    <name type="common">Potato late blight agent</name>
    <name type="synonym">Botrytis infestans</name>
    <dbReference type="NCBI Taxonomy" id="4787"/>
    <lineage>
        <taxon>Eukaryota</taxon>
        <taxon>Sar</taxon>
        <taxon>Stramenopiles</taxon>
        <taxon>Oomycota</taxon>
        <taxon>Peronosporomycetes</taxon>
        <taxon>Peronosporales</taxon>
        <taxon>Peronosporaceae</taxon>
        <taxon>Phytophthora</taxon>
    </lineage>
</organism>
<name>A0A8S9UHP4_PHYIN</name>
<dbReference type="Proteomes" id="UP000704712">
    <property type="component" value="Unassembled WGS sequence"/>
</dbReference>